<dbReference type="HOGENOM" id="CLU_1916582_0_0_1"/>
<proteinExistence type="predicted"/>
<evidence type="ECO:0000313" key="2">
    <source>
        <dbReference type="Proteomes" id="UP000002035"/>
    </source>
</evidence>
<dbReference type="VEuPathDB" id="FungiDB:MCYG_04041"/>
<dbReference type="RefSeq" id="XP_002846304.1">
    <property type="nucleotide sequence ID" value="XM_002846258.1"/>
</dbReference>
<keyword evidence="2" id="KW-1185">Reference proteome</keyword>
<dbReference type="EMBL" id="DS995704">
    <property type="protein sequence ID" value="EEQ31222.1"/>
    <property type="molecule type" value="Genomic_DNA"/>
</dbReference>
<dbReference type="GeneID" id="9224373"/>
<gene>
    <name evidence="1" type="ORF">MCYG_04041</name>
</gene>
<dbReference type="AlphaFoldDB" id="C5FMY6"/>
<evidence type="ECO:0000313" key="1">
    <source>
        <dbReference type="EMBL" id="EEQ31222.1"/>
    </source>
</evidence>
<sequence length="132" mass="14604">MCHDMINTKDRQMTTVLDTLVRAFWPPFKPEPWNIRECRALPLYISTGVEPSQDGFTLPPGAGSVTAATRQNQACMMTISTLGTSETLPATIRYMLPTPYIFPGIVINTLVPGADLASPHLTAGIFIIIRWR</sequence>
<accession>C5FMY6</accession>
<dbReference type="Proteomes" id="UP000002035">
    <property type="component" value="Unassembled WGS sequence"/>
</dbReference>
<organism evidence="1 2">
    <name type="scientific">Arthroderma otae (strain ATCC MYA-4605 / CBS 113480)</name>
    <name type="common">Microsporum canis</name>
    <dbReference type="NCBI Taxonomy" id="554155"/>
    <lineage>
        <taxon>Eukaryota</taxon>
        <taxon>Fungi</taxon>
        <taxon>Dikarya</taxon>
        <taxon>Ascomycota</taxon>
        <taxon>Pezizomycotina</taxon>
        <taxon>Eurotiomycetes</taxon>
        <taxon>Eurotiomycetidae</taxon>
        <taxon>Onygenales</taxon>
        <taxon>Arthrodermataceae</taxon>
        <taxon>Microsporum</taxon>
    </lineage>
</organism>
<protein>
    <submittedName>
        <fullName evidence="1">Uncharacterized protein</fullName>
    </submittedName>
</protein>
<name>C5FMY6_ARTOC</name>
<reference evidence="2" key="1">
    <citation type="journal article" date="2012" name="MBio">
        <title>Comparative genome analysis of Trichophyton rubrum and related dermatophytes reveals candidate genes involved in infection.</title>
        <authorList>
            <person name="Martinez D.A."/>
            <person name="Oliver B.G."/>
            <person name="Graeser Y."/>
            <person name="Goldberg J.M."/>
            <person name="Li W."/>
            <person name="Martinez-Rossi N.M."/>
            <person name="Monod M."/>
            <person name="Shelest E."/>
            <person name="Barton R.C."/>
            <person name="Birch E."/>
            <person name="Brakhage A.A."/>
            <person name="Chen Z."/>
            <person name="Gurr S.J."/>
            <person name="Heiman D."/>
            <person name="Heitman J."/>
            <person name="Kosti I."/>
            <person name="Rossi A."/>
            <person name="Saif S."/>
            <person name="Samalova M."/>
            <person name="Saunders C.W."/>
            <person name="Shea T."/>
            <person name="Summerbell R.C."/>
            <person name="Xu J."/>
            <person name="Young S."/>
            <person name="Zeng Q."/>
            <person name="Birren B.W."/>
            <person name="Cuomo C.A."/>
            <person name="White T.C."/>
        </authorList>
    </citation>
    <scope>NUCLEOTIDE SEQUENCE [LARGE SCALE GENOMIC DNA]</scope>
    <source>
        <strain evidence="2">ATCC MYA-4605 / CBS 113480</strain>
    </source>
</reference>